<accession>A0A318MQ91</accession>
<protein>
    <submittedName>
        <fullName evidence="1">Uncharacterized protein</fullName>
    </submittedName>
</protein>
<dbReference type="EMBL" id="QGLM01000017">
    <property type="protein sequence ID" value="PXY94985.1"/>
    <property type="molecule type" value="Genomic_DNA"/>
</dbReference>
<sequence>MIEEVLIAINRLKSEFFCNLLTIIVLVNYYSVLGSNTYKNNKCLTNEKFKLVLTSIIFKTARVLFCLQRPMWYSGLKDRIDIIFSNFYQYIGQPVSLISIQYINTLRNKVIEIKNDLLRIYKQYSFNRVLNLILDFARKRYDFYLTYSSDHYQRFTNFSRFNLVNGINKQFINQSNKS</sequence>
<evidence type="ECO:0000313" key="2">
    <source>
        <dbReference type="Proteomes" id="UP000247838"/>
    </source>
</evidence>
<proteinExistence type="predicted"/>
<gene>
    <name evidence="1" type="ORF">DKK76_08315</name>
</gene>
<organism evidence="1 2">
    <name type="scientific">Frischella perrara</name>
    <dbReference type="NCBI Taxonomy" id="1267021"/>
    <lineage>
        <taxon>Bacteria</taxon>
        <taxon>Pseudomonadati</taxon>
        <taxon>Pseudomonadota</taxon>
        <taxon>Gammaproteobacteria</taxon>
        <taxon>Orbales</taxon>
        <taxon>Orbaceae</taxon>
        <taxon>Frischella</taxon>
    </lineage>
</organism>
<dbReference type="AlphaFoldDB" id="A0A318MQ91"/>
<name>A0A318MQ91_FRIPE</name>
<evidence type="ECO:0000313" key="1">
    <source>
        <dbReference type="EMBL" id="PXY94985.1"/>
    </source>
</evidence>
<dbReference type="Proteomes" id="UP000247838">
    <property type="component" value="Unassembled WGS sequence"/>
</dbReference>
<comment type="caution">
    <text evidence="1">The sequence shown here is derived from an EMBL/GenBank/DDBJ whole genome shotgun (WGS) entry which is preliminary data.</text>
</comment>
<reference evidence="1 2" key="1">
    <citation type="submission" date="2018-05" db="EMBL/GenBank/DDBJ databases">
        <title>Reference genomes for bee gut microbiota database.</title>
        <authorList>
            <person name="Ellegaard K.M."/>
        </authorList>
    </citation>
    <scope>NUCLEOTIDE SEQUENCE [LARGE SCALE GENOMIC DNA]</scope>
    <source>
        <strain evidence="1 2">ESL0167</strain>
    </source>
</reference>